<dbReference type="EMBL" id="AE007870">
    <property type="protein sequence ID" value="AAK89568.2"/>
    <property type="molecule type" value="Genomic_DNA"/>
</dbReference>
<dbReference type="eggNOG" id="ENOG5031V2F">
    <property type="taxonomic scope" value="Bacteria"/>
</dbReference>
<dbReference type="PATRIC" id="fig|176299.10.peg.3674"/>
<organism evidence="1 2">
    <name type="scientific">Agrobacterium fabrum (strain C58 / ATCC 33970)</name>
    <name type="common">Agrobacterium tumefaciens (strain C58)</name>
    <dbReference type="NCBI Taxonomy" id="176299"/>
    <lineage>
        <taxon>Bacteria</taxon>
        <taxon>Pseudomonadati</taxon>
        <taxon>Pseudomonadota</taxon>
        <taxon>Alphaproteobacteria</taxon>
        <taxon>Hyphomicrobiales</taxon>
        <taxon>Rhizobiaceae</taxon>
        <taxon>Rhizobium/Agrobacterium group</taxon>
        <taxon>Agrobacterium</taxon>
        <taxon>Agrobacterium tumefaciens complex</taxon>
    </lineage>
</organism>
<keyword evidence="2" id="KW-1185">Reference proteome</keyword>
<dbReference type="Proteomes" id="UP000000813">
    <property type="component" value="Chromosome linear"/>
</dbReference>
<name>Q7CTG0_AGRFC</name>
<reference evidence="1 2" key="2">
    <citation type="journal article" date="2001" name="Science">
        <title>Genome sequence of the plant pathogen and biotechnology agent Agrobacterium tumefaciens C58.</title>
        <authorList>
            <person name="Goodner B."/>
            <person name="Hinkle G."/>
            <person name="Gattung S."/>
            <person name="Miller N."/>
            <person name="Blanchard M."/>
            <person name="Qurollo B."/>
            <person name="Goldman B.S."/>
            <person name="Cao Y."/>
            <person name="Askenazi M."/>
            <person name="Halling C."/>
            <person name="Mullin L."/>
            <person name="Houmiel K."/>
            <person name="Gordon J."/>
            <person name="Vaudin M."/>
            <person name="Iartchouk O."/>
            <person name="Epp A."/>
            <person name="Liu F."/>
            <person name="Wollam C."/>
            <person name="Allinger M."/>
            <person name="Doughty D."/>
            <person name="Scott C."/>
            <person name="Lappas C."/>
            <person name="Markelz B."/>
            <person name="Flanagan C."/>
            <person name="Crowell C."/>
            <person name="Gurson J."/>
            <person name="Lomo C."/>
            <person name="Sear C."/>
            <person name="Strub G."/>
            <person name="Cielo C."/>
            <person name="Slater S."/>
        </authorList>
    </citation>
    <scope>NUCLEOTIDE SEQUENCE [LARGE SCALE GENOMIC DNA]</scope>
    <source>
        <strain evidence="2">C58 / ATCC 33970</strain>
    </source>
</reference>
<protein>
    <submittedName>
        <fullName evidence="1">Uncharacterized protein</fullName>
    </submittedName>
</protein>
<dbReference type="HOGENOM" id="CLU_719446_0_0_5"/>
<evidence type="ECO:0000313" key="1">
    <source>
        <dbReference type="EMBL" id="AAK89568.2"/>
    </source>
</evidence>
<proteinExistence type="predicted"/>
<dbReference type="GeneID" id="1135717"/>
<dbReference type="KEGG" id="atu:Atu3843"/>
<gene>
    <name evidence="1" type="ordered locus">Atu3843</name>
</gene>
<dbReference type="EnsemblBacteria" id="AAK89568">
    <property type="protein sequence ID" value="AAK89568"/>
    <property type="gene ID" value="Atu3843"/>
</dbReference>
<evidence type="ECO:0000313" key="2">
    <source>
        <dbReference type="Proteomes" id="UP000000813"/>
    </source>
</evidence>
<dbReference type="AlphaFoldDB" id="Q7CTG0"/>
<reference evidence="1 2" key="1">
    <citation type="journal article" date="2001" name="Science">
        <title>The genome of the natural genetic engineer Agrobacterium tumefaciens C58.</title>
        <authorList>
            <person name="Wood D.W."/>
            <person name="Setubal J.C."/>
            <person name="Kaul R."/>
            <person name="Monks D.E."/>
            <person name="Kitajima J.P."/>
            <person name="Okura V.K."/>
            <person name="Zhou Y."/>
            <person name="Chen L."/>
            <person name="Wood G.E."/>
            <person name="Almeida N.F.Jr."/>
            <person name="Woo L."/>
            <person name="Chen Y."/>
            <person name="Paulsen I.T."/>
            <person name="Eisen J.A."/>
            <person name="Karp P.D."/>
            <person name="Bovee D.Sr."/>
            <person name="Chapman P."/>
            <person name="Clendenning J."/>
            <person name="Deatherage G."/>
            <person name="Gillet W."/>
            <person name="Grant C."/>
            <person name="Kutyavin T."/>
            <person name="Levy R."/>
            <person name="Li M.J."/>
            <person name="McClelland E."/>
            <person name="Palmieri A."/>
            <person name="Raymond C."/>
            <person name="Rouse G."/>
            <person name="Saenphimmachak C."/>
            <person name="Wu Z."/>
            <person name="Romero P."/>
            <person name="Gordon D."/>
            <person name="Zhang S."/>
            <person name="Yoo H."/>
            <person name="Tao Y."/>
            <person name="Biddle P."/>
            <person name="Jung M."/>
            <person name="Krespan W."/>
            <person name="Perry M."/>
            <person name="Gordon-Kamm B."/>
            <person name="Liao L."/>
            <person name="Kim S."/>
            <person name="Hendrick C."/>
            <person name="Zhao Z.Y."/>
            <person name="Dolan M."/>
            <person name="Chumley F."/>
            <person name="Tingey S.V."/>
            <person name="Tomb J.F."/>
            <person name="Gordon M.P."/>
            <person name="Olson M.V."/>
            <person name="Nester E.W."/>
        </authorList>
    </citation>
    <scope>NUCLEOTIDE SEQUENCE [LARGE SCALE GENOMIC DNA]</scope>
    <source>
        <strain evidence="2">C58 / ATCC 33970</strain>
    </source>
</reference>
<dbReference type="OrthoDB" id="7605144at2"/>
<accession>Q7CTG0</accession>
<sequence>MTLILDPAMRVIDKNHQIFILHPGDGKRFYNDFRATSMVFLDIPGAILPTSFDIDDEKTRQQLRMSRSVGGWYKGGRPATRVPSRKAEDYKVSAEGRDAPRYMREVKNLYEDAKPGDLVIIPGPGYTSEVLFAEILEPFVSDVFAEVARYNFEKIPARRVKFLKGSHAKYEFGRRAIKLMQNRQAIIRVSDDADRHEFYEHAYGDYVRGESSGSYMEVTKAVVDQKDLTDVLFLTNYFGAMYVALKAGELENFIALSEKSLHKGLNAYYNRELFGDISIEVHSPGFFGRALRDPAMAGFVAAMTVMATLAIDPVMATQLVVENSANSHQSVCDMTLQEDIRSTMQIVTNSHLWWDELCEMQKEASEQVGLKTKSKVIDKP</sequence>
<dbReference type="RefSeq" id="WP_010973367.1">
    <property type="nucleotide sequence ID" value="NC_003063.2"/>
</dbReference>